<evidence type="ECO:0000256" key="1">
    <source>
        <dbReference type="SAM" id="Phobius"/>
    </source>
</evidence>
<dbReference type="Pfam" id="PF16448">
    <property type="entry name" value="LapD_MoxY_N"/>
    <property type="match status" value="1"/>
</dbReference>
<keyword evidence="1" id="KW-1133">Transmembrane helix</keyword>
<evidence type="ECO:0000259" key="2">
    <source>
        <dbReference type="PROSITE" id="PS50883"/>
    </source>
</evidence>
<organism evidence="5 6">
    <name type="scientific">Halomonas aestuarii</name>
    <dbReference type="NCBI Taxonomy" id="1897729"/>
    <lineage>
        <taxon>Bacteria</taxon>
        <taxon>Pseudomonadati</taxon>
        <taxon>Pseudomonadota</taxon>
        <taxon>Gammaproteobacteria</taxon>
        <taxon>Oceanospirillales</taxon>
        <taxon>Halomonadaceae</taxon>
        <taxon>Halomonas</taxon>
    </lineage>
</organism>
<dbReference type="InterPro" id="IPR029787">
    <property type="entry name" value="Nucleotide_cyclase"/>
</dbReference>
<dbReference type="InterPro" id="IPR042461">
    <property type="entry name" value="LapD_MoxY_peri_C"/>
</dbReference>
<evidence type="ECO:0000313" key="5">
    <source>
        <dbReference type="EMBL" id="APE29532.1"/>
    </source>
</evidence>
<dbReference type="InterPro" id="IPR032244">
    <property type="entry name" value="LapD_MoxY_N"/>
</dbReference>
<keyword evidence="1" id="KW-0812">Transmembrane</keyword>
<dbReference type="EMBL" id="CP018139">
    <property type="protein sequence ID" value="APE29532.1"/>
    <property type="molecule type" value="Genomic_DNA"/>
</dbReference>
<dbReference type="OrthoDB" id="5894408at2"/>
<dbReference type="InterPro" id="IPR050706">
    <property type="entry name" value="Cyclic-di-GMP_PDE-like"/>
</dbReference>
<feature type="transmembrane region" description="Helical" evidence="1">
    <location>
        <begin position="150"/>
        <end position="169"/>
    </location>
</feature>
<sequence>MSLIKQLWLIIVVLLLLAFGGSLFIGVTTSRAYIEQEVLIKNADNANALALTMSQMPKDPVTLELLVSAQFDTGHYRRVELHSPEGEIIEQRAADEAIGDVPAWFVDLVRFDIPPGRAVVQDGWRQLGTLVLESQHSFAYRSLWQSTLRLVGWFGLAAVISLLLAWWIVRTIRRPLGAVVEQALHIGERRFTTIPAPRTRELREVVEAMNQLSAAVRDMLGEESQKLDRLRQQLQHDKVTGALNREAFLSQLQFHLDSQDARASGAIALVRLAHLTEVNERLGHARTDALLHDVADGLDQFGRIHGGGITGRLNGSDFALLLPGVFDLESLRHDLERRLAAMRERTEMPLGLPGALIDYAQGDKRGMLLASLDGTLSAAEARSDEGLMMAQGPQRHTLFTTHNEWRRALLEAMARGVYLAHYPVLDANGGLLHFESPSRLRLNSEWQPAGVFMPWISRLELSSQLDLAVIDEAIRDITQRGQPLGINLSAASIRDARFVMELQTRLKARPDVAERLWLELPESMAIHDLASFRSLCHALQPMGCRIGLEHVGASFTRIADLQDLGLAYLKLDRTLVRNIAQVAEQQTILRGMATLCHSLGILAIGEGVETLEEARVLFELGLDGATGPGIRQHDKSGGDNKRG</sequence>
<dbReference type="Gene3D" id="6.20.270.20">
    <property type="entry name" value="LapD/MoxY periplasmic domain"/>
    <property type="match status" value="1"/>
</dbReference>
<keyword evidence="1" id="KW-0472">Membrane</keyword>
<dbReference type="GO" id="GO:0016020">
    <property type="term" value="C:membrane"/>
    <property type="evidence" value="ECO:0007669"/>
    <property type="project" value="InterPro"/>
</dbReference>
<dbReference type="InterPro" id="IPR035919">
    <property type="entry name" value="EAL_sf"/>
</dbReference>
<dbReference type="Proteomes" id="UP000181985">
    <property type="component" value="Chromosome"/>
</dbReference>
<feature type="domain" description="EAL" evidence="2">
    <location>
        <begin position="398"/>
        <end position="643"/>
    </location>
</feature>
<protein>
    <submittedName>
        <fullName evidence="5">Diguanylate phosphodiesterase, EAL domain protein</fullName>
    </submittedName>
</protein>
<evidence type="ECO:0000259" key="3">
    <source>
        <dbReference type="PROSITE" id="PS50885"/>
    </source>
</evidence>
<dbReference type="InterPro" id="IPR043128">
    <property type="entry name" value="Rev_trsase/Diguanyl_cyclase"/>
</dbReference>
<dbReference type="Pfam" id="PF00990">
    <property type="entry name" value="GGDEF"/>
    <property type="match status" value="1"/>
</dbReference>
<proteinExistence type="predicted"/>
<dbReference type="PANTHER" id="PTHR33121">
    <property type="entry name" value="CYCLIC DI-GMP PHOSPHODIESTERASE PDEF"/>
    <property type="match status" value="1"/>
</dbReference>
<evidence type="ECO:0000259" key="4">
    <source>
        <dbReference type="PROSITE" id="PS50887"/>
    </source>
</evidence>
<reference evidence="6" key="1">
    <citation type="submission" date="2016-11" db="EMBL/GenBank/DDBJ databases">
        <title>Halolamina sediminis sp. nov., an extremely halophilic archaeon isolated from solar salt.</title>
        <authorList>
            <person name="Koh H.-W."/>
            <person name="Rani S."/>
            <person name="Park S.-J."/>
        </authorList>
    </citation>
    <scope>NUCLEOTIDE SEQUENCE [LARGE SCALE GENOMIC DNA]</scope>
    <source>
        <strain evidence="6">Hb3</strain>
    </source>
</reference>
<dbReference type="SMART" id="SM00052">
    <property type="entry name" value="EAL"/>
    <property type="match status" value="1"/>
</dbReference>
<dbReference type="Gene3D" id="3.30.110.200">
    <property type="match status" value="1"/>
</dbReference>
<dbReference type="PROSITE" id="PS50885">
    <property type="entry name" value="HAMP"/>
    <property type="match status" value="1"/>
</dbReference>
<gene>
    <name evidence="5" type="ORF">BOX17_00295</name>
</gene>
<dbReference type="Pfam" id="PF00672">
    <property type="entry name" value="HAMP"/>
    <property type="match status" value="1"/>
</dbReference>
<dbReference type="KEGG" id="hsi:BOX17_00295"/>
<dbReference type="PROSITE" id="PS50887">
    <property type="entry name" value="GGDEF"/>
    <property type="match status" value="1"/>
</dbReference>
<dbReference type="SUPFAM" id="SSF55073">
    <property type="entry name" value="Nucleotide cyclase"/>
    <property type="match status" value="1"/>
</dbReference>
<dbReference type="RefSeq" id="WP_071941515.1">
    <property type="nucleotide sequence ID" value="NZ_CP018139.1"/>
</dbReference>
<dbReference type="GO" id="GO:0071111">
    <property type="term" value="F:cyclic-guanylate-specific phosphodiesterase activity"/>
    <property type="evidence" value="ECO:0007669"/>
    <property type="project" value="InterPro"/>
</dbReference>
<dbReference type="GO" id="GO:0007165">
    <property type="term" value="P:signal transduction"/>
    <property type="evidence" value="ECO:0007669"/>
    <property type="project" value="InterPro"/>
</dbReference>
<dbReference type="SMART" id="SM00267">
    <property type="entry name" value="GGDEF"/>
    <property type="match status" value="1"/>
</dbReference>
<dbReference type="Pfam" id="PF00563">
    <property type="entry name" value="EAL"/>
    <property type="match status" value="1"/>
</dbReference>
<feature type="domain" description="GGDEF" evidence="4">
    <location>
        <begin position="263"/>
        <end position="392"/>
    </location>
</feature>
<dbReference type="Gene3D" id="3.30.70.270">
    <property type="match status" value="1"/>
</dbReference>
<evidence type="ECO:0000313" key="6">
    <source>
        <dbReference type="Proteomes" id="UP000181985"/>
    </source>
</evidence>
<feature type="transmembrane region" description="Helical" evidence="1">
    <location>
        <begin position="6"/>
        <end position="27"/>
    </location>
</feature>
<dbReference type="SUPFAM" id="SSF141868">
    <property type="entry name" value="EAL domain-like"/>
    <property type="match status" value="1"/>
</dbReference>
<dbReference type="Gene3D" id="3.20.20.450">
    <property type="entry name" value="EAL domain"/>
    <property type="match status" value="1"/>
</dbReference>
<dbReference type="CDD" id="cd01948">
    <property type="entry name" value="EAL"/>
    <property type="match status" value="1"/>
</dbReference>
<dbReference type="InterPro" id="IPR000160">
    <property type="entry name" value="GGDEF_dom"/>
</dbReference>
<dbReference type="AlphaFoldDB" id="A0A1J0VBY6"/>
<keyword evidence="6" id="KW-1185">Reference proteome</keyword>
<name>A0A1J0VBY6_9GAMM</name>
<dbReference type="InterPro" id="IPR001633">
    <property type="entry name" value="EAL_dom"/>
</dbReference>
<feature type="domain" description="HAMP" evidence="3">
    <location>
        <begin position="170"/>
        <end position="221"/>
    </location>
</feature>
<accession>A0A1J0VBY6</accession>
<dbReference type="InterPro" id="IPR003660">
    <property type="entry name" value="HAMP_dom"/>
</dbReference>
<dbReference type="PANTHER" id="PTHR33121:SF23">
    <property type="entry name" value="CYCLIC DI-GMP PHOSPHODIESTERASE PDEB"/>
    <property type="match status" value="1"/>
</dbReference>
<dbReference type="PROSITE" id="PS50883">
    <property type="entry name" value="EAL"/>
    <property type="match status" value="1"/>
</dbReference>